<organism evidence="2 3">
    <name type="scientific">Cylicocyclus nassatus</name>
    <name type="common">Nematode worm</name>
    <dbReference type="NCBI Taxonomy" id="53992"/>
    <lineage>
        <taxon>Eukaryota</taxon>
        <taxon>Metazoa</taxon>
        <taxon>Ecdysozoa</taxon>
        <taxon>Nematoda</taxon>
        <taxon>Chromadorea</taxon>
        <taxon>Rhabditida</taxon>
        <taxon>Rhabditina</taxon>
        <taxon>Rhabditomorpha</taxon>
        <taxon>Strongyloidea</taxon>
        <taxon>Strongylidae</taxon>
        <taxon>Cylicocyclus</taxon>
    </lineage>
</organism>
<proteinExistence type="predicted"/>
<evidence type="ECO:0000256" key="1">
    <source>
        <dbReference type="SAM" id="MobiDB-lite"/>
    </source>
</evidence>
<feature type="compositionally biased region" description="Basic and acidic residues" evidence="1">
    <location>
        <begin position="27"/>
        <end position="40"/>
    </location>
</feature>
<protein>
    <submittedName>
        <fullName evidence="2">Uncharacterized protein</fullName>
    </submittedName>
</protein>
<name>A0AA36M3N2_CYLNA</name>
<dbReference type="Proteomes" id="UP001176961">
    <property type="component" value="Unassembled WGS sequence"/>
</dbReference>
<comment type="caution">
    <text evidence="2">The sequence shown here is derived from an EMBL/GenBank/DDBJ whole genome shotgun (WGS) entry which is preliminary data.</text>
</comment>
<evidence type="ECO:0000313" key="2">
    <source>
        <dbReference type="EMBL" id="CAJ0597559.1"/>
    </source>
</evidence>
<gene>
    <name evidence="2" type="ORF">CYNAS_LOCUS9542</name>
</gene>
<reference evidence="2" key="1">
    <citation type="submission" date="2023-07" db="EMBL/GenBank/DDBJ databases">
        <authorList>
            <consortium name="CYATHOMIX"/>
        </authorList>
    </citation>
    <scope>NUCLEOTIDE SEQUENCE</scope>
    <source>
        <strain evidence="2">N/A</strain>
    </source>
</reference>
<evidence type="ECO:0000313" key="3">
    <source>
        <dbReference type="Proteomes" id="UP001176961"/>
    </source>
</evidence>
<keyword evidence="3" id="KW-1185">Reference proteome</keyword>
<dbReference type="AlphaFoldDB" id="A0AA36M3N2"/>
<accession>A0AA36M3N2</accession>
<sequence length="166" mass="18955">MMVIDGPLVATLAADVRWIVSRGNDRDFEHHTRSEHEKESLSSGQDEGTPNPKEANKDKPKVDPALKCNCEFRQGIDMKSFVNKYLEAGEVRRIIFCPDYSRAVAFLYEGAIIVGRKVATRRIRRDPSKRSTEITAQNESEPEEVLTVIQLLLEPRPPIRENNDRH</sequence>
<dbReference type="EMBL" id="CATQJL010000223">
    <property type="protein sequence ID" value="CAJ0597559.1"/>
    <property type="molecule type" value="Genomic_DNA"/>
</dbReference>
<feature type="region of interest" description="Disordered" evidence="1">
    <location>
        <begin position="27"/>
        <end position="62"/>
    </location>
</feature>